<evidence type="ECO:0000256" key="4">
    <source>
        <dbReference type="ARBA" id="ARBA00022538"/>
    </source>
</evidence>
<keyword evidence="12" id="KW-0630">Potassium</keyword>
<keyword evidence="5" id="KW-0597">Phosphoprotein</keyword>
<evidence type="ECO:0000256" key="3">
    <source>
        <dbReference type="ARBA" id="ARBA00022475"/>
    </source>
</evidence>
<feature type="compositionally biased region" description="Polar residues" evidence="20">
    <location>
        <begin position="699"/>
        <end position="730"/>
    </location>
</feature>
<sequence>MSGCDEEQSVLTTELPPTDLDDCLRVRKWWCFLLSSIFTFLAGLLAVLLWRAFAFLCCRKEPELAPNDPKQKEQKASRQGKQDFEGTFMTEAKDWAGELISGQTTTGRILVVLVFILSIASLIIYFIDASNEEVERCQKWSNNITQQIDLAFNIFFMVYFFIRFIAASDKLWFMLEMYSFVDYFTIPPSFVSIYLDRTWIGLRFLRALRLMTVPDILQYLNILKTSSSIRLAQLVSIFISVWLTAAGIIHLLENSGDPLEFNNPQQLSYWTCVYFLIVTMSTVGYGDVYCETVLGRTFLVFFLLVGLAIFASCIPEIIDLIGTRPKYGGTLKNERGRRHIVVCGHITYESVSHFLKDFLHEDREDVDVEVVFLHRKEPDLELEGLLKRHYTTVEFFQGTMMNAVDLERVKVHEADACLVLANKYCQDPDAEDAANIMRVISIKNYSDDIRVIIQLMQYHNKAYLLNIPSWDWKQGDDVICLAELKLGFIAQSCLAPGFSTMMANLFAMRSFKTSPDMQVWTNDYLRGTGMEMYTETLSPSFIGMPFAQATELCFTKLKLLLLAIEIKGGEEGNDSKISINPRGAKILANTQGFFIAQSADEVKRAWFYCKACHDDIKDETLIKKCKCKNFTLRKTTAILLGCDITRDREDINLSCNIDVYRSNGALLLINRNRRSNVSMTGSNQMLNSTKQVNKVKPNVNRQPPDNLISPSTYNRPTSRGSGSGAQSQNGVTLQAGIADDQSKDFDFEKTEMKYDSTGMFHWSPAKSLEECILDRNQAAMTVLNGHVVVCLFADPDSPLIGLRNLVMPLRASNFHYHELKHVVIVGSVEYIRREWKMLQNLPKISVLNGSPLSRADLRAVNVNLCDMCCILSAKVPSNDDPTLADKEAILASLNIKAMTFDDTIGVLSQRGSEQDNLTPVGSPIVLQRRGSVYGANVPMITELVNDSNVQFLDQDDDDDPDTELYLTQPFACGTAFAVSVLDSLMSTTYFNQNALTLIRSLITGGATPELELILAEGAGLRGGYSTPESLSNRDRCRVGQISLYDGPLAQFGEAGKYGDLFVAALKSYGMLCIGLYRFRDTSSSCDASSKRYVITNPPDDFSLLPTDQVFVLMQFDPGLEYKPATVRGPSGGGRNQNSQAAGVGGGGSNKDDNS</sequence>
<dbReference type="InterPro" id="IPR047871">
    <property type="entry name" value="K_chnl_Slo-like"/>
</dbReference>
<dbReference type="InterPro" id="IPR005821">
    <property type="entry name" value="Ion_trans_dom"/>
</dbReference>
<evidence type="ECO:0000256" key="19">
    <source>
        <dbReference type="ARBA" id="ARBA00060897"/>
    </source>
</evidence>
<evidence type="ECO:0000256" key="14">
    <source>
        <dbReference type="ARBA" id="ARBA00023065"/>
    </source>
</evidence>
<dbReference type="PRINTS" id="PR00169">
    <property type="entry name" value="KCHANNEL"/>
</dbReference>
<dbReference type="InterPro" id="IPR003929">
    <property type="entry name" value="K_chnl_BK_asu"/>
</dbReference>
<organism evidence="23 24">
    <name type="scientific">Anopheles coluzzii</name>
    <name type="common">African malaria mosquito</name>
    <dbReference type="NCBI Taxonomy" id="1518534"/>
    <lineage>
        <taxon>Eukaryota</taxon>
        <taxon>Metazoa</taxon>
        <taxon>Ecdysozoa</taxon>
        <taxon>Arthropoda</taxon>
        <taxon>Hexapoda</taxon>
        <taxon>Insecta</taxon>
        <taxon>Pterygota</taxon>
        <taxon>Neoptera</taxon>
        <taxon>Endopterygota</taxon>
        <taxon>Diptera</taxon>
        <taxon>Nematocera</taxon>
        <taxon>Culicoidea</taxon>
        <taxon>Culicidae</taxon>
        <taxon>Anophelinae</taxon>
        <taxon>Anopheles</taxon>
    </lineage>
</organism>
<protein>
    <recommendedName>
        <fullName evidence="17">BK channel</fullName>
    </recommendedName>
    <alternativeName>
        <fullName evidence="18">Maxi K channel</fullName>
    </alternativeName>
</protein>
<dbReference type="InterPro" id="IPR048735">
    <property type="entry name" value="Slowpoke-like_C"/>
</dbReference>
<feature type="region of interest" description="Disordered" evidence="20">
    <location>
        <begin position="678"/>
        <end position="730"/>
    </location>
</feature>
<dbReference type="InterPro" id="IPR036291">
    <property type="entry name" value="NAD(P)-bd_dom_sf"/>
</dbReference>
<evidence type="ECO:0000256" key="8">
    <source>
        <dbReference type="ARBA" id="ARBA00022826"/>
    </source>
</evidence>
<keyword evidence="7" id="KW-0479">Metal-binding</keyword>
<evidence type="ECO:0000313" key="23">
    <source>
        <dbReference type="EnsemblMetazoa" id="ACON003709-PF"/>
    </source>
</evidence>
<evidence type="ECO:0000256" key="16">
    <source>
        <dbReference type="ARBA" id="ARBA00023303"/>
    </source>
</evidence>
<evidence type="ECO:0000256" key="2">
    <source>
        <dbReference type="ARBA" id="ARBA00022448"/>
    </source>
</evidence>
<keyword evidence="8" id="KW-0631">Potassium channel</keyword>
<dbReference type="SUPFAM" id="SSF81324">
    <property type="entry name" value="Voltage-gated potassium channels"/>
    <property type="match status" value="1"/>
</dbReference>
<evidence type="ECO:0000256" key="12">
    <source>
        <dbReference type="ARBA" id="ARBA00022958"/>
    </source>
</evidence>
<feature type="domain" description="RCK N-terminal" evidence="22">
    <location>
        <begin position="337"/>
        <end position="479"/>
    </location>
</feature>
<dbReference type="GO" id="GO:0050804">
    <property type="term" value="P:modulation of chemical synaptic transmission"/>
    <property type="evidence" value="ECO:0007669"/>
    <property type="project" value="UniProtKB-ARBA"/>
</dbReference>
<feature type="transmembrane region" description="Helical" evidence="21">
    <location>
        <begin position="29"/>
        <end position="53"/>
    </location>
</feature>
<feature type="transmembrane region" description="Helical" evidence="21">
    <location>
        <begin position="148"/>
        <end position="166"/>
    </location>
</feature>
<dbReference type="GO" id="GO:0060072">
    <property type="term" value="F:large conductance calcium-activated potassium channel activity"/>
    <property type="evidence" value="ECO:0007669"/>
    <property type="project" value="TreeGrafter"/>
</dbReference>
<keyword evidence="15 21" id="KW-0472">Membrane</keyword>
<feature type="transmembrane region" description="Helical" evidence="21">
    <location>
        <begin position="298"/>
        <end position="318"/>
    </location>
</feature>
<evidence type="ECO:0000259" key="22">
    <source>
        <dbReference type="PROSITE" id="PS51201"/>
    </source>
</evidence>
<dbReference type="Gene3D" id="3.40.50.720">
    <property type="entry name" value="NAD(P)-binding Rossmann-like Domain"/>
    <property type="match status" value="2"/>
</dbReference>
<dbReference type="Gene3D" id="1.10.287.70">
    <property type="match status" value="1"/>
</dbReference>
<feature type="transmembrane region" description="Helical" evidence="21">
    <location>
        <begin position="172"/>
        <end position="195"/>
    </location>
</feature>
<evidence type="ECO:0000256" key="21">
    <source>
        <dbReference type="SAM" id="Phobius"/>
    </source>
</evidence>
<comment type="similarity">
    <text evidence="19">Belongs to the potassium channel family. Calcium-activated (TC 1.A.1.3) subfamily. Slo sub-subfamily.</text>
</comment>
<dbReference type="Pfam" id="PF21014">
    <property type="entry name" value="Slowpoke_C"/>
    <property type="match status" value="1"/>
</dbReference>
<keyword evidence="6 21" id="KW-0812">Transmembrane</keyword>
<evidence type="ECO:0000313" key="24">
    <source>
        <dbReference type="Proteomes" id="UP001105220"/>
    </source>
</evidence>
<feature type="compositionally biased region" description="Polar residues" evidence="20">
    <location>
        <begin position="678"/>
        <end position="692"/>
    </location>
</feature>
<evidence type="ECO:0000256" key="9">
    <source>
        <dbReference type="ARBA" id="ARBA00022837"/>
    </source>
</evidence>
<dbReference type="PRINTS" id="PR01449">
    <property type="entry name" value="BKCHANNELA"/>
</dbReference>
<reference evidence="23" key="2">
    <citation type="submission" date="2020-05" db="UniProtKB">
        <authorList>
            <consortium name="EnsemblMetazoa"/>
        </authorList>
    </citation>
    <scope>IDENTIFICATION</scope>
    <source>
        <strain evidence="23">Ngousso</strain>
    </source>
</reference>
<feature type="transmembrane region" description="Helical" evidence="21">
    <location>
        <begin position="267"/>
        <end position="286"/>
    </location>
</feature>
<feature type="region of interest" description="Disordered" evidence="20">
    <location>
        <begin position="1123"/>
        <end position="1154"/>
    </location>
</feature>
<dbReference type="PANTHER" id="PTHR10027:SF33">
    <property type="entry name" value="CALCIUM-ACTIVATED POTASSIUM CHANNEL SUBUNIT ALPHA-1-RELATED"/>
    <property type="match status" value="1"/>
</dbReference>
<dbReference type="PANTHER" id="PTHR10027">
    <property type="entry name" value="CALCIUM-ACTIVATED POTASSIUM CHANNEL ALPHA CHAIN"/>
    <property type="match status" value="1"/>
</dbReference>
<dbReference type="FunFam" id="3.40.50.720:FF:000005">
    <property type="entry name" value="calcium-activated potassium channel subunit alpha-1 isoform X6"/>
    <property type="match status" value="1"/>
</dbReference>
<evidence type="ECO:0000256" key="6">
    <source>
        <dbReference type="ARBA" id="ARBA00022692"/>
    </source>
</evidence>
<evidence type="ECO:0000256" key="17">
    <source>
        <dbReference type="ARBA" id="ARBA00029579"/>
    </source>
</evidence>
<keyword evidence="13 21" id="KW-1133">Transmembrane helix</keyword>
<keyword evidence="11" id="KW-0851">Voltage-gated channel</keyword>
<evidence type="ECO:0000256" key="10">
    <source>
        <dbReference type="ARBA" id="ARBA00022842"/>
    </source>
</evidence>
<keyword evidence="4" id="KW-0633">Potassium transport</keyword>
<feature type="domain" description="RCK N-terminal" evidence="22">
    <location>
        <begin position="784"/>
        <end position="927"/>
    </location>
</feature>
<dbReference type="EnsemblMetazoa" id="ACON003709-RF">
    <property type="protein sequence ID" value="ACON003709-PF"/>
    <property type="gene ID" value="ACON003709"/>
</dbReference>
<dbReference type="FunFam" id="1.20.120.350:FF:000035">
    <property type="entry name" value="Calcium-activated potassium channel slowpoke"/>
    <property type="match status" value="1"/>
</dbReference>
<accession>A0A6E8VHJ6</accession>
<dbReference type="Pfam" id="PF22614">
    <property type="entry name" value="Slo-like_RCK"/>
    <property type="match status" value="2"/>
</dbReference>
<reference key="1">
    <citation type="journal article" date="2019" name="Genes (Basel)">
        <title>A High-Quality De novo Genome Assembly from a Single Mosquito Using PacBio Sequencing.</title>
        <authorList>
            <person name="Kingan S.B."/>
            <person name="Heaton H."/>
            <person name="Cudini J."/>
            <person name="Lambert C.C."/>
            <person name="Baybayan P."/>
            <person name="Galvin B.D."/>
            <person name="Durbin R."/>
            <person name="Korlach J."/>
            <person name="Lawniczak M.K.N."/>
        </authorList>
    </citation>
    <scope>NUCLEOTIDE SEQUENCE [LARGE SCALE GENOMIC DNA]</scope>
    <source>
        <strain>Mali-NIH</strain>
    </source>
</reference>
<proteinExistence type="inferred from homology"/>
<evidence type="ECO:0000256" key="5">
    <source>
        <dbReference type="ARBA" id="ARBA00022553"/>
    </source>
</evidence>
<evidence type="ECO:0000256" key="15">
    <source>
        <dbReference type="ARBA" id="ARBA00023136"/>
    </source>
</evidence>
<dbReference type="VEuPathDB" id="VectorBase:ACMO_014063"/>
<dbReference type="FunFam" id="1.10.287.70:FF:000015">
    <property type="entry name" value="Calcium-activated potassium channel subunit alpha-1 isoform X7"/>
    <property type="match status" value="1"/>
</dbReference>
<evidence type="ECO:0000256" key="1">
    <source>
        <dbReference type="ARBA" id="ARBA00004651"/>
    </source>
</evidence>
<dbReference type="Pfam" id="PF03493">
    <property type="entry name" value="BK_channel_a"/>
    <property type="match status" value="1"/>
</dbReference>
<evidence type="ECO:0000256" key="13">
    <source>
        <dbReference type="ARBA" id="ARBA00022989"/>
    </source>
</evidence>
<feature type="transmembrane region" description="Helical" evidence="21">
    <location>
        <begin position="231"/>
        <end position="252"/>
    </location>
</feature>
<name>A0A6E8VHJ6_ANOCL</name>
<dbReference type="GO" id="GO:0045211">
    <property type="term" value="C:postsynaptic membrane"/>
    <property type="evidence" value="ECO:0007669"/>
    <property type="project" value="TreeGrafter"/>
</dbReference>
<dbReference type="VEuPathDB" id="VectorBase:ACON2_033153"/>
<evidence type="ECO:0000256" key="18">
    <source>
        <dbReference type="ARBA" id="ARBA00031999"/>
    </source>
</evidence>
<feature type="transmembrane region" description="Helical" evidence="21">
    <location>
        <begin position="109"/>
        <end position="127"/>
    </location>
</feature>
<keyword evidence="10" id="KW-0460">Magnesium</keyword>
<dbReference type="Proteomes" id="UP001105220">
    <property type="component" value="Unplaced"/>
</dbReference>
<dbReference type="GO" id="GO:0034702">
    <property type="term" value="C:monoatomic ion channel complex"/>
    <property type="evidence" value="ECO:0007669"/>
    <property type="project" value="UniProtKB-KW"/>
</dbReference>
<keyword evidence="14" id="KW-0406">Ion transport</keyword>
<dbReference type="AlphaFoldDB" id="A0A6E8VHJ6"/>
<keyword evidence="16" id="KW-0407">Ion channel</keyword>
<keyword evidence="9" id="KW-0106">Calcium</keyword>
<evidence type="ECO:0000256" key="11">
    <source>
        <dbReference type="ARBA" id="ARBA00022882"/>
    </source>
</evidence>
<keyword evidence="2" id="KW-0813">Transport</keyword>
<dbReference type="InterPro" id="IPR003148">
    <property type="entry name" value="RCK_N"/>
</dbReference>
<dbReference type="GO" id="GO:0046872">
    <property type="term" value="F:metal ion binding"/>
    <property type="evidence" value="ECO:0007669"/>
    <property type="project" value="UniProtKB-KW"/>
</dbReference>
<dbReference type="SUPFAM" id="SSF51735">
    <property type="entry name" value="NAD(P)-binding Rossmann-fold domains"/>
    <property type="match status" value="1"/>
</dbReference>
<dbReference type="PROSITE" id="PS51201">
    <property type="entry name" value="RCK_N"/>
    <property type="match status" value="2"/>
</dbReference>
<dbReference type="Pfam" id="PF00520">
    <property type="entry name" value="Ion_trans"/>
    <property type="match status" value="1"/>
</dbReference>
<dbReference type="GO" id="GO:0009410">
    <property type="term" value="P:response to xenobiotic stimulus"/>
    <property type="evidence" value="ECO:0007669"/>
    <property type="project" value="UniProtKB-ARBA"/>
</dbReference>
<keyword evidence="3" id="KW-1003">Cell membrane</keyword>
<keyword evidence="24" id="KW-1185">Reference proteome</keyword>
<evidence type="ECO:0000256" key="20">
    <source>
        <dbReference type="SAM" id="MobiDB-lite"/>
    </source>
</evidence>
<evidence type="ECO:0000256" key="7">
    <source>
        <dbReference type="ARBA" id="ARBA00022723"/>
    </source>
</evidence>
<comment type="subcellular location">
    <subcellularLocation>
        <location evidence="1">Cell membrane</location>
        <topology evidence="1">Multi-pass membrane protein</topology>
    </subcellularLocation>
</comment>
<dbReference type="VEuPathDB" id="VectorBase:ACON003709"/>